<dbReference type="AlphaFoldDB" id="A0AAW5QSH0"/>
<evidence type="ECO:0000313" key="2">
    <source>
        <dbReference type="Proteomes" id="UP001320898"/>
    </source>
</evidence>
<keyword evidence="2" id="KW-1185">Reference proteome</keyword>
<sequence length="366" mass="39832">MAEHSTIEWTDATWNPVTGCSVVSPGCTNCYAMRMAARLEAMAPRPDGTGDPHLLHYAGTTQDSRAGPVWTGKVALAPEAVLAKPLRRRKPTMYFVNSMGDLFHEAVPDDWIDRVFAVMALAPQHTFQVLTKRSARMRDYMAPHCLRRADGLGKAVIKLGYDGPLECLPSWPLPNVWLGVSAEDQTRADERIPDLLATPAAVRFVSAEPLLGPVDLTMIPTGGRIGDAVLCDDALSGPPDFQSGSRLDWVIVGGESGRGARPMHPAWARSLRDQCQAAGVPFFLKQWGEWAPGECAAGPPTRTETGAWWFGNSWRFGRVTPRESEEMHCDDAPDVYRLGKKAAGALLDGREWREMPAATTAGGVDG</sequence>
<dbReference type="RefSeq" id="WP_261614173.1">
    <property type="nucleotide sequence ID" value="NZ_JALIDZ010000001.1"/>
</dbReference>
<name>A0AAW5QSH0_9HYPH</name>
<comment type="caution">
    <text evidence="1">The sequence shown here is derived from an EMBL/GenBank/DDBJ whole genome shotgun (WGS) entry which is preliminary data.</text>
</comment>
<proteinExistence type="predicted"/>
<accession>A0AAW5QSH0</accession>
<dbReference type="Proteomes" id="UP001320898">
    <property type="component" value="Unassembled WGS sequence"/>
</dbReference>
<dbReference type="EMBL" id="JALIDZ010000001">
    <property type="protein sequence ID" value="MCT8970608.1"/>
    <property type="molecule type" value="Genomic_DNA"/>
</dbReference>
<reference evidence="1 2" key="1">
    <citation type="submission" date="2022-04" db="EMBL/GenBank/DDBJ databases">
        <authorList>
            <person name="Ye Y.-Q."/>
            <person name="Du Z.-J."/>
        </authorList>
    </citation>
    <scope>NUCLEOTIDE SEQUENCE [LARGE SCALE GENOMIC DNA]</scope>
    <source>
        <strain evidence="1 2">A6E488</strain>
    </source>
</reference>
<organism evidence="1 2">
    <name type="scientific">Microbaculum marinisediminis</name>
    <dbReference type="NCBI Taxonomy" id="2931392"/>
    <lineage>
        <taxon>Bacteria</taxon>
        <taxon>Pseudomonadati</taxon>
        <taxon>Pseudomonadota</taxon>
        <taxon>Alphaproteobacteria</taxon>
        <taxon>Hyphomicrobiales</taxon>
        <taxon>Tepidamorphaceae</taxon>
        <taxon>Microbaculum</taxon>
    </lineage>
</organism>
<protein>
    <submittedName>
        <fullName evidence="1">Phage Gp37/Gp68 family protein</fullName>
    </submittedName>
</protein>
<dbReference type="Pfam" id="PF07505">
    <property type="entry name" value="DUF5131"/>
    <property type="match status" value="1"/>
</dbReference>
<evidence type="ECO:0000313" key="1">
    <source>
        <dbReference type="EMBL" id="MCT8970608.1"/>
    </source>
</evidence>
<dbReference type="InterPro" id="IPR011101">
    <property type="entry name" value="DUF5131"/>
</dbReference>
<gene>
    <name evidence="1" type="ORF">MUB46_01930</name>
</gene>